<feature type="transmembrane region" description="Helical" evidence="7">
    <location>
        <begin position="389"/>
        <end position="407"/>
    </location>
</feature>
<dbReference type="STRING" id="765915.A0A1Y2HZ02"/>
<feature type="transmembrane region" description="Helical" evidence="7">
    <location>
        <begin position="360"/>
        <end position="377"/>
    </location>
</feature>
<dbReference type="OrthoDB" id="5982228at2759"/>
<evidence type="ECO:0000256" key="5">
    <source>
        <dbReference type="ARBA" id="ARBA00023136"/>
    </source>
</evidence>
<keyword evidence="2" id="KW-0813">Transport</keyword>
<evidence type="ECO:0000256" key="1">
    <source>
        <dbReference type="ARBA" id="ARBA00004141"/>
    </source>
</evidence>
<dbReference type="PANTHER" id="PTHR43243">
    <property type="entry name" value="INNER MEMBRANE TRANSPORTER YGJI-RELATED"/>
    <property type="match status" value="1"/>
</dbReference>
<feature type="region of interest" description="Disordered" evidence="6">
    <location>
        <begin position="473"/>
        <end position="496"/>
    </location>
</feature>
<dbReference type="GO" id="GO:0015171">
    <property type="term" value="F:amino acid transmembrane transporter activity"/>
    <property type="evidence" value="ECO:0007669"/>
    <property type="project" value="TreeGrafter"/>
</dbReference>
<evidence type="ECO:0000256" key="2">
    <source>
        <dbReference type="ARBA" id="ARBA00022448"/>
    </source>
</evidence>
<reference evidence="8 9" key="1">
    <citation type="submission" date="2016-07" db="EMBL/GenBank/DDBJ databases">
        <title>Pervasive Adenine N6-methylation of Active Genes in Fungi.</title>
        <authorList>
            <consortium name="DOE Joint Genome Institute"/>
            <person name="Mondo S.J."/>
            <person name="Dannebaum R.O."/>
            <person name="Kuo R.C."/>
            <person name="Labutti K."/>
            <person name="Haridas S."/>
            <person name="Kuo A."/>
            <person name="Salamov A."/>
            <person name="Ahrendt S.R."/>
            <person name="Lipzen A."/>
            <person name="Sullivan W."/>
            <person name="Andreopoulos W.B."/>
            <person name="Clum A."/>
            <person name="Lindquist E."/>
            <person name="Daum C."/>
            <person name="Ramamoorthy G.K."/>
            <person name="Gryganskyi A."/>
            <person name="Culley D."/>
            <person name="Magnuson J.K."/>
            <person name="James T.Y."/>
            <person name="O'Malley M.A."/>
            <person name="Stajich J.E."/>
            <person name="Spatafora J.W."/>
            <person name="Visel A."/>
            <person name="Grigoriev I.V."/>
        </authorList>
    </citation>
    <scope>NUCLEOTIDE SEQUENCE [LARGE SCALE GENOMIC DNA]</scope>
    <source>
        <strain evidence="8 9">PL171</strain>
    </source>
</reference>
<feature type="transmembrane region" description="Helical" evidence="7">
    <location>
        <begin position="170"/>
        <end position="189"/>
    </location>
</feature>
<sequence>MSAIVANLFRTKSVQRLQEEAADNGMNRTLGALDLVLIGVGDIIGAGIFVITGRAAAEYAGPAVILSFLFASVACAFAGLCYAELAAMIPVSGSAYTYTYAAFGEIFGWIMGFDLILEYSVGSGLVAQGWSAYFLKFLNAAFGITLSPTWTSTPWNWSEKHGFVPGDGYINLPAFLIVLVVTIVLVVGVRQSSVFNHVACAIKLVVILTFLFATVGYIDSNNWTPFIPGPEGDRDYGFKGVLRASFSVFFSYIGFDARDMPIGILGSLAVCSTLYILVALFLTGIAPFKTLNNAAPLANAVSALGFRWLTVFVSLGALAGLTSVQVVAMMAQPRVFYSMSKDGLLPEAFSKIHPKFKTPYVPTIVTGTVVGLASAFVPMDVLNDMTSSGTLFAFAMVCLAVGVLRFTRPDVERPFKVPLGPIIIPGLGVATCLFLLVSGGITSIIRLFVWMAIGLVIYGTYGYHHSKLRNIEDSDSDGSSADSGKLPAEDGKKGDA</sequence>
<proteinExistence type="predicted"/>
<organism evidence="8 9">
    <name type="scientific">Catenaria anguillulae PL171</name>
    <dbReference type="NCBI Taxonomy" id="765915"/>
    <lineage>
        <taxon>Eukaryota</taxon>
        <taxon>Fungi</taxon>
        <taxon>Fungi incertae sedis</taxon>
        <taxon>Blastocladiomycota</taxon>
        <taxon>Blastocladiomycetes</taxon>
        <taxon>Blastocladiales</taxon>
        <taxon>Catenariaceae</taxon>
        <taxon>Catenaria</taxon>
    </lineage>
</organism>
<name>A0A1Y2HZ02_9FUNG</name>
<evidence type="ECO:0000256" key="6">
    <source>
        <dbReference type="SAM" id="MobiDB-lite"/>
    </source>
</evidence>
<dbReference type="Gene3D" id="1.20.1740.10">
    <property type="entry name" value="Amino acid/polyamine transporter I"/>
    <property type="match status" value="1"/>
</dbReference>
<comment type="subcellular location">
    <subcellularLocation>
        <location evidence="1">Membrane</location>
        <topology evidence="1">Multi-pass membrane protein</topology>
    </subcellularLocation>
</comment>
<evidence type="ECO:0000313" key="9">
    <source>
        <dbReference type="Proteomes" id="UP000193411"/>
    </source>
</evidence>
<gene>
    <name evidence="8" type="ORF">BCR44DRAFT_1425756</name>
</gene>
<feature type="transmembrane region" description="Helical" evidence="7">
    <location>
        <begin position="238"/>
        <end position="255"/>
    </location>
</feature>
<evidence type="ECO:0000313" key="8">
    <source>
        <dbReference type="EMBL" id="ORZ39855.1"/>
    </source>
</evidence>
<keyword evidence="4 7" id="KW-1133">Transmembrane helix</keyword>
<dbReference type="Pfam" id="PF13520">
    <property type="entry name" value="AA_permease_2"/>
    <property type="match status" value="1"/>
</dbReference>
<feature type="transmembrane region" description="Helical" evidence="7">
    <location>
        <begin position="63"/>
        <end position="89"/>
    </location>
</feature>
<feature type="transmembrane region" description="Helical" evidence="7">
    <location>
        <begin position="30"/>
        <end position="51"/>
    </location>
</feature>
<protein>
    <submittedName>
        <fullName evidence="8">Amino acid transporter</fullName>
    </submittedName>
</protein>
<feature type="transmembrane region" description="Helical" evidence="7">
    <location>
        <begin position="419"/>
        <end position="437"/>
    </location>
</feature>
<keyword evidence="9" id="KW-1185">Reference proteome</keyword>
<keyword evidence="5 7" id="KW-0472">Membrane</keyword>
<feature type="transmembrane region" description="Helical" evidence="7">
    <location>
        <begin position="308"/>
        <end position="331"/>
    </location>
</feature>
<dbReference type="GO" id="GO:0016020">
    <property type="term" value="C:membrane"/>
    <property type="evidence" value="ECO:0007669"/>
    <property type="project" value="UniProtKB-SubCell"/>
</dbReference>
<dbReference type="InterPro" id="IPR002293">
    <property type="entry name" value="AA/rel_permease1"/>
</dbReference>
<evidence type="ECO:0000256" key="3">
    <source>
        <dbReference type="ARBA" id="ARBA00022692"/>
    </source>
</evidence>
<evidence type="ECO:0000256" key="7">
    <source>
        <dbReference type="SAM" id="Phobius"/>
    </source>
</evidence>
<dbReference type="PANTHER" id="PTHR43243:SF4">
    <property type="entry name" value="CATIONIC AMINO ACID TRANSPORTER 4"/>
    <property type="match status" value="1"/>
</dbReference>
<keyword evidence="3 7" id="KW-0812">Transmembrane</keyword>
<feature type="transmembrane region" description="Helical" evidence="7">
    <location>
        <begin position="262"/>
        <end position="288"/>
    </location>
</feature>
<accession>A0A1Y2HZ02</accession>
<feature type="compositionally biased region" description="Basic and acidic residues" evidence="6">
    <location>
        <begin position="487"/>
        <end position="496"/>
    </location>
</feature>
<evidence type="ECO:0000256" key="4">
    <source>
        <dbReference type="ARBA" id="ARBA00022989"/>
    </source>
</evidence>
<feature type="transmembrane region" description="Helical" evidence="7">
    <location>
        <begin position="443"/>
        <end position="461"/>
    </location>
</feature>
<dbReference type="Proteomes" id="UP000193411">
    <property type="component" value="Unassembled WGS sequence"/>
</dbReference>
<feature type="transmembrane region" description="Helical" evidence="7">
    <location>
        <begin position="201"/>
        <end position="218"/>
    </location>
</feature>
<dbReference type="AlphaFoldDB" id="A0A1Y2HZ02"/>
<comment type="caution">
    <text evidence="8">The sequence shown here is derived from an EMBL/GenBank/DDBJ whole genome shotgun (WGS) entry which is preliminary data.</text>
</comment>
<dbReference type="EMBL" id="MCFL01000004">
    <property type="protein sequence ID" value="ORZ39855.1"/>
    <property type="molecule type" value="Genomic_DNA"/>
</dbReference>
<feature type="transmembrane region" description="Helical" evidence="7">
    <location>
        <begin position="95"/>
        <end position="117"/>
    </location>
</feature>
<dbReference type="PIRSF" id="PIRSF006060">
    <property type="entry name" value="AA_transporter"/>
    <property type="match status" value="1"/>
</dbReference>
<feature type="transmembrane region" description="Helical" evidence="7">
    <location>
        <begin position="129"/>
        <end position="150"/>
    </location>
</feature>